<evidence type="ECO:0000313" key="1">
    <source>
        <dbReference type="EMBL" id="AFM27068.1"/>
    </source>
</evidence>
<dbReference type="HOGENOM" id="CLU_833493_0_0_7"/>
<dbReference type="KEGG" id="dti:Desti_4436"/>
<dbReference type="EMBL" id="CP003360">
    <property type="protein sequence ID" value="AFM27068.1"/>
    <property type="molecule type" value="Genomic_DNA"/>
</dbReference>
<protein>
    <submittedName>
        <fullName evidence="1">Uncharacterized protein</fullName>
    </submittedName>
</protein>
<evidence type="ECO:0000313" key="2">
    <source>
        <dbReference type="Proteomes" id="UP000006055"/>
    </source>
</evidence>
<proteinExistence type="predicted"/>
<dbReference type="AlphaFoldDB" id="I4CBX7"/>
<keyword evidence="2" id="KW-1185">Reference proteome</keyword>
<organism evidence="1 2">
    <name type="scientific">Desulfomonile tiedjei (strain ATCC 49306 / DSM 6799 / DCB-1)</name>
    <dbReference type="NCBI Taxonomy" id="706587"/>
    <lineage>
        <taxon>Bacteria</taxon>
        <taxon>Pseudomonadati</taxon>
        <taxon>Thermodesulfobacteriota</taxon>
        <taxon>Desulfomonilia</taxon>
        <taxon>Desulfomonilales</taxon>
        <taxon>Desulfomonilaceae</taxon>
        <taxon>Desulfomonile</taxon>
    </lineage>
</organism>
<dbReference type="RefSeq" id="WP_014812183.1">
    <property type="nucleotide sequence ID" value="NC_018025.1"/>
</dbReference>
<sequence>MSIEIGHGDQLAPRLPHEIMEELRDLKKIEDVLAEQTEDTASHRFRLRSVNKMRLALQEELHAAQLLGSDNDFELSLEGEPVQDHMIAANFLGRFLADLQELADRVTFAAGATSRISEELPESSLLDSRIMITGWRASSFTVQFKLVPQRQTDDLLVSERHKIALRDLRGLFDDATPDEELTDLITRSASRTAYRRLLRNVANGGATVKLRTKVDPYPTRLSAEKAAERTRWMDVAEKETKQILRVAGILVAGNIDAHTFRIRTKEITYWGPIAPDAQQQIQQIALGSNVNAMIKQITKYKSKVDHKPSVNWTLETISEAPKESSEETINLFE</sequence>
<name>I4CBX7_DESTA</name>
<dbReference type="Proteomes" id="UP000006055">
    <property type="component" value="Chromosome"/>
</dbReference>
<gene>
    <name evidence="1" type="ordered locus">Desti_4436</name>
</gene>
<reference evidence="2" key="1">
    <citation type="submission" date="2012-06" db="EMBL/GenBank/DDBJ databases">
        <title>Complete sequence of chromosome of Desulfomonile tiedjei DSM 6799.</title>
        <authorList>
            <person name="Lucas S."/>
            <person name="Copeland A."/>
            <person name="Lapidus A."/>
            <person name="Glavina del Rio T."/>
            <person name="Dalin E."/>
            <person name="Tice H."/>
            <person name="Bruce D."/>
            <person name="Goodwin L."/>
            <person name="Pitluck S."/>
            <person name="Peters L."/>
            <person name="Ovchinnikova G."/>
            <person name="Zeytun A."/>
            <person name="Lu M."/>
            <person name="Kyrpides N."/>
            <person name="Mavromatis K."/>
            <person name="Ivanova N."/>
            <person name="Brettin T."/>
            <person name="Detter J.C."/>
            <person name="Han C."/>
            <person name="Larimer F."/>
            <person name="Land M."/>
            <person name="Hauser L."/>
            <person name="Markowitz V."/>
            <person name="Cheng J.-F."/>
            <person name="Hugenholtz P."/>
            <person name="Woyke T."/>
            <person name="Wu D."/>
            <person name="Spring S."/>
            <person name="Schroeder M."/>
            <person name="Brambilla E."/>
            <person name="Klenk H.-P."/>
            <person name="Eisen J.A."/>
        </authorList>
    </citation>
    <scope>NUCLEOTIDE SEQUENCE [LARGE SCALE GENOMIC DNA]</scope>
    <source>
        <strain evidence="2">ATCC 49306 / DSM 6799 / DCB-1</strain>
    </source>
</reference>
<dbReference type="STRING" id="706587.Desti_4436"/>
<accession>I4CBX7</accession>